<dbReference type="PROSITE" id="PS51186">
    <property type="entry name" value="GNAT"/>
    <property type="match status" value="1"/>
</dbReference>
<dbReference type="CDD" id="cd04301">
    <property type="entry name" value="NAT_SF"/>
    <property type="match status" value="1"/>
</dbReference>
<evidence type="ECO:0000313" key="2">
    <source>
        <dbReference type="EMBL" id="SEN83690.1"/>
    </source>
</evidence>
<dbReference type="STRING" id="872970.SAMN04488134_10260"/>
<organism evidence="2 3">
    <name type="scientific">Amphibacillus marinus</name>
    <dbReference type="NCBI Taxonomy" id="872970"/>
    <lineage>
        <taxon>Bacteria</taxon>
        <taxon>Bacillati</taxon>
        <taxon>Bacillota</taxon>
        <taxon>Bacilli</taxon>
        <taxon>Bacillales</taxon>
        <taxon>Bacillaceae</taxon>
        <taxon>Amphibacillus</taxon>
    </lineage>
</organism>
<dbReference type="SUPFAM" id="SSF55729">
    <property type="entry name" value="Acyl-CoA N-acyltransferases (Nat)"/>
    <property type="match status" value="1"/>
</dbReference>
<reference evidence="2 3" key="1">
    <citation type="submission" date="2016-10" db="EMBL/GenBank/DDBJ databases">
        <authorList>
            <person name="de Groot N.N."/>
        </authorList>
    </citation>
    <scope>NUCLEOTIDE SEQUENCE [LARGE SCALE GENOMIC DNA]</scope>
    <source>
        <strain evidence="2 3">CGMCC 1.10434</strain>
    </source>
</reference>
<dbReference type="GO" id="GO:0016747">
    <property type="term" value="F:acyltransferase activity, transferring groups other than amino-acyl groups"/>
    <property type="evidence" value="ECO:0007669"/>
    <property type="project" value="InterPro"/>
</dbReference>
<dbReference type="Pfam" id="PF13673">
    <property type="entry name" value="Acetyltransf_10"/>
    <property type="match status" value="1"/>
</dbReference>
<sequence length="156" mass="18591">MLKWKMKKFTEFTTLEWYQIAKLRVDTFIVEQKCTYRDLDDYDQVSTHIFLQKNDQIVAYMRLIPSGNYYQEASLGRVIVKESERGFGYGRELLDKGVHHLTEQMGEQVVRIQAESYLKDLYESYGFQVISEPYLEFNIWHVDMLLEKGDEHEVVS</sequence>
<evidence type="ECO:0000259" key="1">
    <source>
        <dbReference type="PROSITE" id="PS51186"/>
    </source>
</evidence>
<dbReference type="Proteomes" id="UP000199300">
    <property type="component" value="Unassembled WGS sequence"/>
</dbReference>
<dbReference type="RefSeq" id="WP_091495142.1">
    <property type="nucleotide sequence ID" value="NZ_FODJ01000002.1"/>
</dbReference>
<name>A0A1H8JSI5_9BACI</name>
<proteinExistence type="predicted"/>
<keyword evidence="3" id="KW-1185">Reference proteome</keyword>
<feature type="domain" description="N-acetyltransferase" evidence="1">
    <location>
        <begin position="7"/>
        <end position="149"/>
    </location>
</feature>
<accession>A0A1H8JSI5</accession>
<dbReference type="AlphaFoldDB" id="A0A1H8JSI5"/>
<dbReference type="InterPro" id="IPR016181">
    <property type="entry name" value="Acyl_CoA_acyltransferase"/>
</dbReference>
<dbReference type="InterPro" id="IPR000182">
    <property type="entry name" value="GNAT_dom"/>
</dbReference>
<dbReference type="OrthoDB" id="9796171at2"/>
<evidence type="ECO:0000313" key="3">
    <source>
        <dbReference type="Proteomes" id="UP000199300"/>
    </source>
</evidence>
<dbReference type="EMBL" id="FODJ01000002">
    <property type="protein sequence ID" value="SEN83690.1"/>
    <property type="molecule type" value="Genomic_DNA"/>
</dbReference>
<protein>
    <submittedName>
        <fullName evidence="2">ElaA protein</fullName>
    </submittedName>
</protein>
<dbReference type="Gene3D" id="3.40.630.30">
    <property type="match status" value="1"/>
</dbReference>
<gene>
    <name evidence="2" type="ORF">SAMN04488134_10260</name>
</gene>